<keyword evidence="5" id="KW-1185">Reference proteome</keyword>
<evidence type="ECO:0000313" key="5">
    <source>
        <dbReference type="Proteomes" id="UP000636394"/>
    </source>
</evidence>
<dbReference type="EMBL" id="CP072829">
    <property type="protein sequence ID" value="QTU84477.1"/>
    <property type="molecule type" value="Genomic_DNA"/>
</dbReference>
<dbReference type="RefSeq" id="WP_166078349.1">
    <property type="nucleotide sequence ID" value="NZ_CP072829.1"/>
</dbReference>
<evidence type="ECO:0000256" key="1">
    <source>
        <dbReference type="SAM" id="MobiDB-lite"/>
    </source>
</evidence>
<keyword evidence="2" id="KW-0812">Transmembrane</keyword>
<proteinExistence type="predicted"/>
<name>A0A9E6MR66_9ACTN</name>
<dbReference type="InterPro" id="IPR046570">
    <property type="entry name" value="DUF6724"/>
</dbReference>
<dbReference type="EMBL" id="WPCR01000001">
    <property type="protein sequence ID" value="NHM13445.1"/>
    <property type="molecule type" value="Genomic_DNA"/>
</dbReference>
<evidence type="ECO:0000313" key="6">
    <source>
        <dbReference type="Proteomes" id="UP000671910"/>
    </source>
</evidence>
<dbReference type="Proteomes" id="UP000636394">
    <property type="component" value="Unassembled WGS sequence"/>
</dbReference>
<reference evidence="4" key="2">
    <citation type="submission" date="2021-04" db="EMBL/GenBank/DDBJ databases">
        <title>Novel species in family Eggerthellaceae.</title>
        <authorList>
            <person name="Zhang G."/>
        </authorList>
    </citation>
    <scope>NUCLEOTIDE SEQUENCE</scope>
    <source>
        <strain evidence="4">Zg-886</strain>
    </source>
</reference>
<dbReference type="KEGG" id="ebz:J7S26_00645"/>
<feature type="compositionally biased region" description="Acidic residues" evidence="1">
    <location>
        <begin position="54"/>
        <end position="65"/>
    </location>
</feature>
<gene>
    <name evidence="3" type="ORF">GMI68_01450</name>
    <name evidence="4" type="ORF">J7S26_00645</name>
</gene>
<feature type="transmembrane region" description="Helical" evidence="2">
    <location>
        <begin position="16"/>
        <end position="35"/>
    </location>
</feature>
<evidence type="ECO:0000256" key="2">
    <source>
        <dbReference type="SAM" id="Phobius"/>
    </source>
</evidence>
<organism evidence="4 6">
    <name type="scientific">Xiamenia xianingshaonis</name>
    <dbReference type="NCBI Taxonomy" id="2682776"/>
    <lineage>
        <taxon>Bacteria</taxon>
        <taxon>Bacillati</taxon>
        <taxon>Actinomycetota</taxon>
        <taxon>Coriobacteriia</taxon>
        <taxon>Eggerthellales</taxon>
        <taxon>Eggerthellaceae</taxon>
        <taxon>Xiamenia</taxon>
    </lineage>
</organism>
<keyword evidence="2" id="KW-0472">Membrane</keyword>
<keyword evidence="2" id="KW-1133">Transmembrane helix</keyword>
<protein>
    <submittedName>
        <fullName evidence="4">Uncharacterized protein</fullName>
    </submittedName>
</protein>
<accession>A0A9E6MR66</accession>
<dbReference type="Proteomes" id="UP000671910">
    <property type="component" value="Chromosome"/>
</dbReference>
<evidence type="ECO:0000313" key="3">
    <source>
        <dbReference type="EMBL" id="NHM13445.1"/>
    </source>
</evidence>
<reference evidence="3 5" key="1">
    <citation type="submission" date="2019-11" db="EMBL/GenBank/DDBJ databases">
        <title>Eggerthellaceae novel genus isolated from the rectal contents of marmort.</title>
        <authorList>
            <person name="Zhang G."/>
        </authorList>
    </citation>
    <scope>NUCLEOTIDE SEQUENCE [LARGE SCALE GENOMIC DNA]</scope>
    <source>
        <strain evidence="3">Zg-886</strain>
        <strain evidence="5">zg-886</strain>
    </source>
</reference>
<dbReference type="Pfam" id="PF20485">
    <property type="entry name" value="DUF6724"/>
    <property type="match status" value="1"/>
</dbReference>
<feature type="region of interest" description="Disordered" evidence="1">
    <location>
        <begin position="48"/>
        <end position="81"/>
    </location>
</feature>
<dbReference type="AlphaFoldDB" id="A0A9E6MR66"/>
<evidence type="ECO:0000313" key="4">
    <source>
        <dbReference type="EMBL" id="QTU84477.1"/>
    </source>
</evidence>
<sequence length="81" mass="9086">MDAAQLYHFLFETYEGIGVLIGAGLVISLIASVIMERRTRKTFVDREPSKDDWSLFDDDEEEEEQPAPKAPKKAASAQGKK</sequence>